<feature type="transmembrane region" description="Helical" evidence="2">
    <location>
        <begin position="158"/>
        <end position="179"/>
    </location>
</feature>
<keyword evidence="4" id="KW-1185">Reference proteome</keyword>
<feature type="transmembrane region" description="Helical" evidence="2">
    <location>
        <begin position="252"/>
        <end position="272"/>
    </location>
</feature>
<dbReference type="PANTHER" id="PTHR28147:SF1">
    <property type="entry name" value="N-GLYCOSYLATION PROTEIN EOS1"/>
    <property type="match status" value="1"/>
</dbReference>
<dbReference type="PANTHER" id="PTHR28147">
    <property type="entry name" value="N-GLYCOSYLATION PROTEIN EOS1"/>
    <property type="match status" value="1"/>
</dbReference>
<feature type="transmembrane region" description="Helical" evidence="2">
    <location>
        <begin position="103"/>
        <end position="122"/>
    </location>
</feature>
<sequence length="310" mass="33996">MSNRVRTPAQRRTVADSNSPFGSSSYPNGSRKSKHTSNHRGDHHGDEDFSSSRTNLSTSGPSDPSSVTAHSSLIQPRVAVLLGVSEGWHPLLFACRLLSIAPALFWGIPMGLRLLAMLHLMFFGRANFKSTGASSGATPSMTGPDMLFEARLRLTETLLATIWCGASGYLSFFFTDCLMSRWLVNYTPQATIVRLLTIAATNTYLTSCALWVTGGLADPRLLLPVWIAISTTLTVMYHITQRKINIRKETSMSISVFSIASFISMVALLAQLHSNRTDYPQIPLATVAKTTWQKAGKAAVKIMEYAGEYR</sequence>
<keyword evidence="2" id="KW-0472">Membrane</keyword>
<feature type="region of interest" description="Disordered" evidence="1">
    <location>
        <begin position="1"/>
        <end position="69"/>
    </location>
</feature>
<evidence type="ECO:0000256" key="1">
    <source>
        <dbReference type="SAM" id="MobiDB-lite"/>
    </source>
</evidence>
<accession>A0AA40CYI6</accession>
<reference evidence="3" key="1">
    <citation type="submission" date="2023-06" db="EMBL/GenBank/DDBJ databases">
        <title>Genome-scale phylogeny and comparative genomics of the fungal order Sordariales.</title>
        <authorList>
            <consortium name="Lawrence Berkeley National Laboratory"/>
            <person name="Hensen N."/>
            <person name="Bonometti L."/>
            <person name="Westerberg I."/>
            <person name="Brannstrom I.O."/>
            <person name="Guillou S."/>
            <person name="Cros-Aarteil S."/>
            <person name="Calhoun S."/>
            <person name="Haridas S."/>
            <person name="Kuo A."/>
            <person name="Mondo S."/>
            <person name="Pangilinan J."/>
            <person name="Riley R."/>
            <person name="Labutti K."/>
            <person name="Andreopoulos B."/>
            <person name="Lipzen A."/>
            <person name="Chen C."/>
            <person name="Yanf M."/>
            <person name="Daum C."/>
            <person name="Ng V."/>
            <person name="Clum A."/>
            <person name="Steindorff A."/>
            <person name="Ohm R."/>
            <person name="Martin F."/>
            <person name="Silar P."/>
            <person name="Natvig D."/>
            <person name="Lalanne C."/>
            <person name="Gautier V."/>
            <person name="Ament-Velasquez S.L."/>
            <person name="Kruys A."/>
            <person name="Hutchinson M.I."/>
            <person name="Powell A.J."/>
            <person name="Barry K."/>
            <person name="Miller A.N."/>
            <person name="Grigoriev I.V."/>
            <person name="Debuchy R."/>
            <person name="Gladieux P."/>
            <person name="Thoren M.H."/>
            <person name="Johannesson H."/>
        </authorList>
    </citation>
    <scope>NUCLEOTIDE SEQUENCE</scope>
    <source>
        <strain evidence="3">SMH2532-1</strain>
    </source>
</reference>
<feature type="compositionally biased region" description="Polar residues" evidence="1">
    <location>
        <begin position="15"/>
        <end position="30"/>
    </location>
</feature>
<feature type="transmembrane region" description="Helical" evidence="2">
    <location>
        <begin position="221"/>
        <end position="240"/>
    </location>
</feature>
<feature type="transmembrane region" description="Helical" evidence="2">
    <location>
        <begin position="191"/>
        <end position="215"/>
    </location>
</feature>
<feature type="compositionally biased region" description="Polar residues" evidence="1">
    <location>
        <begin position="51"/>
        <end position="69"/>
    </location>
</feature>
<dbReference type="AlphaFoldDB" id="A0AA40CYI6"/>
<evidence type="ECO:0000313" key="3">
    <source>
        <dbReference type="EMBL" id="KAK0656315.1"/>
    </source>
</evidence>
<comment type="caution">
    <text evidence="3">The sequence shown here is derived from an EMBL/GenBank/DDBJ whole genome shotgun (WGS) entry which is preliminary data.</text>
</comment>
<dbReference type="GO" id="GO:0006487">
    <property type="term" value="P:protein N-linked glycosylation"/>
    <property type="evidence" value="ECO:0007669"/>
    <property type="project" value="TreeGrafter"/>
</dbReference>
<organism evidence="3 4">
    <name type="scientific">Cercophora newfieldiana</name>
    <dbReference type="NCBI Taxonomy" id="92897"/>
    <lineage>
        <taxon>Eukaryota</taxon>
        <taxon>Fungi</taxon>
        <taxon>Dikarya</taxon>
        <taxon>Ascomycota</taxon>
        <taxon>Pezizomycotina</taxon>
        <taxon>Sordariomycetes</taxon>
        <taxon>Sordariomycetidae</taxon>
        <taxon>Sordariales</taxon>
        <taxon>Lasiosphaeriaceae</taxon>
        <taxon>Cercophora</taxon>
    </lineage>
</organism>
<protein>
    <submittedName>
        <fullName evidence="3">N-glycosylation protein-domain-containing protein</fullName>
    </submittedName>
</protein>
<dbReference type="GO" id="GO:0034599">
    <property type="term" value="P:cellular response to oxidative stress"/>
    <property type="evidence" value="ECO:0007669"/>
    <property type="project" value="InterPro"/>
</dbReference>
<dbReference type="EMBL" id="JAULSV010000001">
    <property type="protein sequence ID" value="KAK0656315.1"/>
    <property type="molecule type" value="Genomic_DNA"/>
</dbReference>
<proteinExistence type="predicted"/>
<evidence type="ECO:0000256" key="2">
    <source>
        <dbReference type="SAM" id="Phobius"/>
    </source>
</evidence>
<dbReference type="InterPro" id="IPR021100">
    <property type="entry name" value="N-glycosylation_EOS1"/>
</dbReference>
<dbReference type="Proteomes" id="UP001174936">
    <property type="component" value="Unassembled WGS sequence"/>
</dbReference>
<dbReference type="GO" id="GO:0005789">
    <property type="term" value="C:endoplasmic reticulum membrane"/>
    <property type="evidence" value="ECO:0007669"/>
    <property type="project" value="InterPro"/>
</dbReference>
<keyword evidence="2" id="KW-1133">Transmembrane helix</keyword>
<name>A0AA40CYI6_9PEZI</name>
<dbReference type="Pfam" id="PF12326">
    <property type="entry name" value="EOS1"/>
    <property type="match status" value="1"/>
</dbReference>
<keyword evidence="2" id="KW-0812">Transmembrane</keyword>
<evidence type="ECO:0000313" key="4">
    <source>
        <dbReference type="Proteomes" id="UP001174936"/>
    </source>
</evidence>
<gene>
    <name evidence="3" type="ORF">B0T16DRAFT_33739</name>
</gene>